<protein>
    <submittedName>
        <fullName evidence="1">Uncharacterized protein</fullName>
    </submittedName>
</protein>
<dbReference type="EnsemblMetazoa" id="ADIR014446-RA">
    <property type="protein sequence ID" value="ADIR014446-PA"/>
    <property type="gene ID" value="ADIR014446"/>
</dbReference>
<sequence>MIASIVSPNSIGSTPKT</sequence>
<reference evidence="2" key="1">
    <citation type="submission" date="2013-03" db="EMBL/GenBank/DDBJ databases">
        <title>The Genome Sequence of Anopheles dirus WRAIR2.</title>
        <authorList>
            <consortium name="The Broad Institute Genomics Platform"/>
            <person name="Neafsey D.E."/>
            <person name="Walton C."/>
            <person name="Walker B."/>
            <person name="Young S.K."/>
            <person name="Zeng Q."/>
            <person name="Gargeya S."/>
            <person name="Fitzgerald M."/>
            <person name="Haas B."/>
            <person name="Abouelleil A."/>
            <person name="Allen A.W."/>
            <person name="Alvarado L."/>
            <person name="Arachchi H.M."/>
            <person name="Berlin A.M."/>
            <person name="Chapman S.B."/>
            <person name="Gainer-Dewar J."/>
            <person name="Goldberg J."/>
            <person name="Griggs A."/>
            <person name="Gujja S."/>
            <person name="Hansen M."/>
            <person name="Howarth C."/>
            <person name="Imamovic A."/>
            <person name="Ireland A."/>
            <person name="Larimer J."/>
            <person name="McCowan C."/>
            <person name="Murphy C."/>
            <person name="Pearson M."/>
            <person name="Poon T.W."/>
            <person name="Priest M."/>
            <person name="Roberts A."/>
            <person name="Saif S."/>
            <person name="Shea T."/>
            <person name="Sisk P."/>
            <person name="Sykes S."/>
            <person name="Wortman J."/>
            <person name="Nusbaum C."/>
            <person name="Birren B."/>
        </authorList>
    </citation>
    <scope>NUCLEOTIDE SEQUENCE [LARGE SCALE GENOMIC DNA]</scope>
    <source>
        <strain evidence="2">WRAIR2</strain>
    </source>
</reference>
<dbReference type="Proteomes" id="UP000075884">
    <property type="component" value="Unassembled WGS sequence"/>
</dbReference>
<proteinExistence type="predicted"/>
<name>A0A182NX52_9DIPT</name>
<organism evidence="1 2">
    <name type="scientific">Anopheles dirus</name>
    <dbReference type="NCBI Taxonomy" id="7168"/>
    <lineage>
        <taxon>Eukaryota</taxon>
        <taxon>Metazoa</taxon>
        <taxon>Ecdysozoa</taxon>
        <taxon>Arthropoda</taxon>
        <taxon>Hexapoda</taxon>
        <taxon>Insecta</taxon>
        <taxon>Pterygota</taxon>
        <taxon>Neoptera</taxon>
        <taxon>Endopterygota</taxon>
        <taxon>Diptera</taxon>
        <taxon>Nematocera</taxon>
        <taxon>Culicoidea</taxon>
        <taxon>Culicidae</taxon>
        <taxon>Anophelinae</taxon>
        <taxon>Anopheles</taxon>
    </lineage>
</organism>
<evidence type="ECO:0000313" key="1">
    <source>
        <dbReference type="EnsemblMetazoa" id="ADIR014446-PA"/>
    </source>
</evidence>
<dbReference type="AlphaFoldDB" id="A0A182NX52"/>
<keyword evidence="2" id="KW-1185">Reference proteome</keyword>
<evidence type="ECO:0000313" key="2">
    <source>
        <dbReference type="Proteomes" id="UP000075884"/>
    </source>
</evidence>
<reference evidence="1" key="2">
    <citation type="submission" date="2020-05" db="UniProtKB">
        <authorList>
            <consortium name="EnsemblMetazoa"/>
        </authorList>
    </citation>
    <scope>IDENTIFICATION</scope>
    <source>
        <strain evidence="1">WRAIR2</strain>
    </source>
</reference>
<dbReference type="VEuPathDB" id="VectorBase:ADIR014446"/>
<accession>A0A182NX52</accession>